<dbReference type="EMBL" id="CP049838">
    <property type="protein sequence ID" value="QJT06582.1"/>
    <property type="molecule type" value="Genomic_DNA"/>
</dbReference>
<evidence type="ECO:0008006" key="4">
    <source>
        <dbReference type="Google" id="ProtNLM"/>
    </source>
</evidence>
<sequence>MAVVAIGCPVLPESVPNQLRYFPVYFVLPLGVWAVVSGAIALRRMRGDEGACRNRAGAGVTLGTVAIVTAVVTIVRAVWALINI</sequence>
<reference evidence="2" key="1">
    <citation type="submission" date="2020-03" db="EMBL/GenBank/DDBJ databases">
        <title>Molecular networking-based the target discovery of potent antiproliferative macrolactams: 5/6/7/16 polycyclic ansamycins and glycosylated trienomycin from Streptomyces cacaoi subsp. asoensis.</title>
        <authorList>
            <person name="Liu L.-L."/>
        </authorList>
    </citation>
    <scope>NUCLEOTIDE SEQUENCE [LARGE SCALE GENOMIC DNA]</scope>
    <source>
        <strain evidence="2">H2S5</strain>
    </source>
</reference>
<evidence type="ECO:0000256" key="1">
    <source>
        <dbReference type="SAM" id="Phobius"/>
    </source>
</evidence>
<feature type="transmembrane region" description="Helical" evidence="1">
    <location>
        <begin position="22"/>
        <end position="42"/>
    </location>
</feature>
<gene>
    <name evidence="2" type="ORF">G9272_01910</name>
</gene>
<keyword evidence="1" id="KW-1133">Transmembrane helix</keyword>
<keyword evidence="3" id="KW-1185">Reference proteome</keyword>
<protein>
    <recommendedName>
        <fullName evidence="4">DUF4190 domain-containing protein</fullName>
    </recommendedName>
</protein>
<evidence type="ECO:0000313" key="2">
    <source>
        <dbReference type="EMBL" id="QJT06582.1"/>
    </source>
</evidence>
<accession>A0A6M4X311</accession>
<keyword evidence="1" id="KW-0472">Membrane</keyword>
<feature type="transmembrane region" description="Helical" evidence="1">
    <location>
        <begin position="62"/>
        <end position="82"/>
    </location>
</feature>
<proteinExistence type="predicted"/>
<keyword evidence="1" id="KW-0812">Transmembrane</keyword>
<dbReference type="Proteomes" id="UP000502665">
    <property type="component" value="Chromosome"/>
</dbReference>
<dbReference type="AlphaFoldDB" id="A0A6M4X311"/>
<evidence type="ECO:0000313" key="3">
    <source>
        <dbReference type="Proteomes" id="UP000502665"/>
    </source>
</evidence>
<name>A0A6M4X311_9ACTN</name>
<organism evidence="2 3">
    <name type="scientific">Streptomyces asoensis</name>
    <dbReference type="NCBI Taxonomy" id="249586"/>
    <lineage>
        <taxon>Bacteria</taxon>
        <taxon>Bacillati</taxon>
        <taxon>Actinomycetota</taxon>
        <taxon>Actinomycetes</taxon>
        <taxon>Kitasatosporales</taxon>
        <taxon>Streptomycetaceae</taxon>
        <taxon>Streptomyces</taxon>
    </lineage>
</organism>